<reference evidence="2" key="1">
    <citation type="journal article" date="2019" name="Int. J. Syst. Evol. Microbiol.">
        <title>The Global Catalogue of Microorganisms (GCM) 10K type strain sequencing project: providing services to taxonomists for standard genome sequencing and annotation.</title>
        <authorList>
            <consortium name="The Broad Institute Genomics Platform"/>
            <consortium name="The Broad Institute Genome Sequencing Center for Infectious Disease"/>
            <person name="Wu L."/>
            <person name="Ma J."/>
        </authorList>
    </citation>
    <scope>NUCLEOTIDE SEQUENCE [LARGE SCALE GENOMIC DNA]</scope>
    <source>
        <strain evidence="2">CGMCC 1.16305</strain>
    </source>
</reference>
<proteinExistence type="predicted"/>
<evidence type="ECO:0000313" key="1">
    <source>
        <dbReference type="EMBL" id="MFC7393038.1"/>
    </source>
</evidence>
<dbReference type="Proteomes" id="UP001596505">
    <property type="component" value="Unassembled WGS sequence"/>
</dbReference>
<protein>
    <submittedName>
        <fullName evidence="1">Uncharacterized protein</fullName>
    </submittedName>
</protein>
<dbReference type="EMBL" id="JBHTCO010000007">
    <property type="protein sequence ID" value="MFC7393038.1"/>
    <property type="molecule type" value="Genomic_DNA"/>
</dbReference>
<accession>A0ABW2Q085</accession>
<name>A0ABW2Q085_9BACL</name>
<sequence>MLYFDNLITHSFYVNKADMGALNGDRCEETSIVYYQIEEFKQTFN</sequence>
<dbReference type="RefSeq" id="WP_380965475.1">
    <property type="nucleotide sequence ID" value="NZ_JBHTCO010000007.1"/>
</dbReference>
<comment type="caution">
    <text evidence="1">The sequence shown here is derived from an EMBL/GenBank/DDBJ whole genome shotgun (WGS) entry which is preliminary data.</text>
</comment>
<keyword evidence="2" id="KW-1185">Reference proteome</keyword>
<organism evidence="1 2">
    <name type="scientific">Scopulibacillus cellulosilyticus</name>
    <dbReference type="NCBI Taxonomy" id="2665665"/>
    <lineage>
        <taxon>Bacteria</taxon>
        <taxon>Bacillati</taxon>
        <taxon>Bacillota</taxon>
        <taxon>Bacilli</taxon>
        <taxon>Bacillales</taxon>
        <taxon>Sporolactobacillaceae</taxon>
        <taxon>Scopulibacillus</taxon>
    </lineage>
</organism>
<evidence type="ECO:0000313" key="2">
    <source>
        <dbReference type="Proteomes" id="UP001596505"/>
    </source>
</evidence>
<gene>
    <name evidence="1" type="ORF">ACFQRG_08580</name>
</gene>